<evidence type="ECO:0000256" key="3">
    <source>
        <dbReference type="ARBA" id="ARBA00022553"/>
    </source>
</evidence>
<dbReference type="SUPFAM" id="SSF56801">
    <property type="entry name" value="Acetyl-CoA synthetase-like"/>
    <property type="match status" value="3"/>
</dbReference>
<keyword evidence="3" id="KW-0597">Phosphoprotein</keyword>
<keyword evidence="2" id="KW-0596">Phosphopantetheine</keyword>
<dbReference type="PANTHER" id="PTHR45527:SF1">
    <property type="entry name" value="FATTY ACID SYNTHASE"/>
    <property type="match status" value="1"/>
</dbReference>
<dbReference type="RefSeq" id="XP_018134191.1">
    <property type="nucleotide sequence ID" value="XM_018271013.2"/>
</dbReference>
<dbReference type="InterPro" id="IPR045851">
    <property type="entry name" value="AMP-bd_C_sf"/>
</dbReference>
<dbReference type="Pfam" id="PF00550">
    <property type="entry name" value="PP-binding"/>
    <property type="match status" value="6"/>
</dbReference>
<reference evidence="8 9" key="1">
    <citation type="submission" date="2016-03" db="EMBL/GenBank/DDBJ databases">
        <title>Comparative genomics of Pseudogymnoascus destructans, the fungus causing white-nose syndrome of bats.</title>
        <authorList>
            <person name="Palmer J.M."/>
            <person name="Drees K.P."/>
            <person name="Foster J.T."/>
            <person name="Lindner D.L."/>
        </authorList>
    </citation>
    <scope>NUCLEOTIDE SEQUENCE [LARGE SCALE GENOMIC DNA]</scope>
    <source>
        <strain evidence="8 9">UAMH 10579</strain>
    </source>
</reference>
<protein>
    <submittedName>
        <fullName evidence="8">Nonribosomal Peptide Synthase (NRPS)</fullName>
    </submittedName>
</protein>
<dbReference type="InterPro" id="IPR000873">
    <property type="entry name" value="AMP-dep_synth/lig_dom"/>
</dbReference>
<feature type="domain" description="Carrier" evidence="7">
    <location>
        <begin position="1386"/>
        <end position="1462"/>
    </location>
</feature>
<dbReference type="PROSITE" id="PS00012">
    <property type="entry name" value="PHOSPHOPANTETHEINE"/>
    <property type="match status" value="5"/>
</dbReference>
<accession>A0A1B8GXB1</accession>
<name>A0A1B8GXB1_9PEZI</name>
<evidence type="ECO:0000256" key="5">
    <source>
        <dbReference type="ARBA" id="ARBA00029454"/>
    </source>
</evidence>
<feature type="region of interest" description="Disordered" evidence="6">
    <location>
        <begin position="1531"/>
        <end position="1550"/>
    </location>
</feature>
<feature type="domain" description="Carrier" evidence="7">
    <location>
        <begin position="4159"/>
        <end position="4232"/>
    </location>
</feature>
<feature type="domain" description="Carrier" evidence="7">
    <location>
        <begin position="1985"/>
        <end position="2058"/>
    </location>
</feature>
<dbReference type="OrthoDB" id="416786at2759"/>
<dbReference type="InterPro" id="IPR009081">
    <property type="entry name" value="PP-bd_ACP"/>
</dbReference>
<sequence length="4693" mass="507586">MPALSILNPDPPLLPGPGLLHDLVSWDDAGDAPALDFLGPEGSDERYSYTYSELQRCVASLAATLHETLRSSSSSRQQGDPDTAASRPQLIIPLLIPQSPALYIAQLAALQVGAAFCPINLDAPRERIKFIAGDVKAEVIISTRDNGVAVTWEGGPIPILIDEHFPTPPELVDLPPFPETTTTASLAYVMYTSGSTGLPKGVGVSHRAATQSLLAHEVLIPTFSRFLQFAAPSFDVSVFEIFFPLFRRATLIACHRERLLNDLPGTINLMEVDGCELTPTVVGSLLLRRSNVPGLKLLLTIGEMLTRPVVDEFGEAEGRVGMLYGMYGPTEAAIHCTAYTNMAAGSKVGNIGRPFSTVSCFIAAIPDPAVPSSAETLDILPLGEVGELVLGGTQLADGYLNREKENKAAFVTYNNSPAYRTGDKGRILDDGTIEVMGRISAGQVKLRGQRVELGEIEEVVYKHPGIELAFASVLEGMLIIFARAGKGEDVVVEDVVETCEQWLPRYMVPSEIVIMAEFPYLPSGKIDKKKLEAEYLRTRADEDGADEGGVVRETEKIVGRALMTLLKVRVNPTKRLATYGLDSLTAIRLASHLRSARLRISAVEILEAETAREIARVCEERLSQPDATSQAPEVFDFSVLEGPVTEVLAEMGVTEAFDEVLPCTPLQDAMLLETAVDPVAYCNYIELRINDVDTHRVADALRELARHNPLLRTGFVECESEWSAFSQVVWPALAADQIVITDESGDERMDDDRGGLEMLRPIRMRVCPVERGVVVRADIHHALYDGWSLELVIRDLETILSSSLPSTFTSASSPDNNDNDTKPISTILTPRPPFRAIVEHTLRLATRSMEKERQYWKDHLAHFSPGSLPSFHSNVGVARGLDIVGHMTAISTSALEKSAALAGVNSQAMAQTAYALVLSAYLGSKDICFGSVFSGRSADVEGIEEIAGPCIATLPVRINIGNGTVGGVMAEMQRVGRRHMENEGLGLREIQGLVEAEGGVFDTLVIWQQSLADDSDDVVVGGKGKRVQLVKARDYLEFALTLEITPAAGEGKVRFDANYQTAIFGREMIEVLLRQVEGVLGAFMRDGMEAGVEGIFGGVEGEGVMAVFERGVGGELSLLAAANGEDGGGVTAVGGKSKVRGNRRANAIARLVTGRDDVEVTLQQSIGGKVRGYLGRVGRGIKVLVIAPQLEDDVVLLPLGAEGELCISGASLGEGDIEIDGTEWVDCGPVHGMLLRTEDLVRLLPGGEVIYRGRKGEEALVRGQRVDVGMVEGVVLSHPAVGGGECTTVLVGEGRLVSFFTPVDADSGEGDFKILDAQRDVLEGIYADLDAAVPSYAVPVSIVPVSSLPVTVEGDIDTEKLKAAYATLTPNQLAQFANPSASTAEYTWTPLESIILSAVSSVAKSPEAVIKPNTPFAALGIDSIAAIGLVRELKEVGVKTDVGGVLRFGTVRRLGGWVEGERAKAEEAKVIEDKELGVGGLPTPEEIIFEPTLVDEVRNAVARRGWTVERVLPCTPLQEAMLAASELASVSEPSTAEHSSAVVGDPSTGDKEEGAYVNRVLLSLSVSIEQVEEAWREMVKRHEILRTCFVRAGHARYAFCQVVLGGYEHESRVVEVADAAGVEGVMTRGVSWQVEGKGEGGGEVRPPYELTYTRVAGGDGGVKLVLAMHHALYDGFAMGVLYDEMETYLRGGELREAVGFAPFLRYMSGVDAGKADGHWKGLLGNFNPVAFTPPSEEVGERGVKTESVEEVQRQNHVLTIPLSMSLTDIEERLAHNDASLLSVCQTAWAALLARRTSSTDICLGSVVSGRTVPVEGLNRLVAPSFRALQEQNVEAVPWQMTGLRRVQALAGVEGGEGLFDTLILVQTPEREMDDKVWRVEEDRGGMDFPVVVEIVPRPGKGSGGVLEVTLHVHDLPLGREEVRAVLEKFDRFLRIALLEPREQIVPGGLKSKWAAKMAERRDARSHRSDAAAAAADDEAVGKEWTDLEVVVRSVIAAFTTVPEGEIGRGASIYRLGLDSINAVQVATVLRGRGYKVVAGEVLMYPSVRELAAWIGGKSALSAGAVTGGEVGEGGEYDFKSFDERHRAAIIKELEKFGVQREVEGVYPCTPVQNGMLAQTLHSSGVEYVNSYTLQLSADVELEKVKEAWKVVAEACPMLRAGFVGTDKGFAVIVYGASGTTVPWVDETGGEGGNDKGMTVEELARRPWWLEVLRREGGEVCVKFTAHHALYDAQSLHQIFEDVQAVYSHGFTPSYPSFLPLLGAILNSNSPADEERRKSFWISQNLAVHRFPDLTPLKVESTRSVVSKTISRMGLKEIEERCREMGVSVQAVGQAVWARLLGAYVGEGRVAFGVVLSGRGVAGGDGEGGEVPFPTIVTVPVCYEVEGDGGKDGNGKLLENVMKGIARVAEWQFTPLTDVQRWTGNTGGLFDTLFAYQKSSSDVQEGAKVSGEGDEVWKIVEEDAEADFAVSIEMLPEGGEMILQLTVKESVVPREQAELMVRQFDALMVDLLNPGADGLDEKILSITPPEHSTLSDSDEGDMLLHGFVERQARLTPNKVALEFTTSLEGGEGNTAAWTYDQLDKEANRIANLVRNLGAVQGQLIAICFDKCPEASFSTVGVMKAGSAYVALDPGAPADRVKFIMQDSGATVVLTAGKPAESLKATFEGSEIQVVDLGTTDLLGGCSTEPPILARPIDSQDSSYCLYTSGTTGTPKGCELTHENAVQAMYAFQHLFRGHWTEESKWLQFASFHFDVSVLEQFWSWSVGICVASAPRDLIFEDIPGAIRALGITHLDLTPSLARLLHPDEVPKLCKGVFITGGEQLRQDILDVWGEKACIYNGYGPTEATIGVTMYPRVPRNGKPANIGPQFLNVGSFVLKPGTSEPVLRGAVGELCVSGKLVGKGYLNRPELTAERFPYLEALGERVYRTGDLVRICHDGSFLFLGRADDQVKLRGQRLELTEITEVIKRGVEGVGEVVTLVLKHSAQLKEQLVAFFVPAASAGVEEPMELIGAMRDTCTSRLPGYMVPTHFVPLEALPLSPNNKADGKALARLYDELSMEELQRLGAAGQEGRQWSGVEKEVLGVLAECMGVEVGELKSGTNIFELGFDSISVIGLAQRLQRAGYTGAKAAVVMRNSGVEALVGVLVVDGAGEQGAGGGEVVAAQQRITAFAQRNLLGAAEEMGVDPDEVEGLAPCTAAQAGMIYRFLDSEGPLYFMSFAFELWEGVDVEKLREAWWRVVRGLEVLRMGFVFTPDGCAQVVLKEGEVPWGVDRGFVGMEKGEALVRPWGVGVSEQEGKRVMKLEIFHGLYDGASLPLLLRKVEEEYKGVEGIDYGPSFMSLLPHGPLAAVEGAEAFWKGALETAEFNPLPLLENAQGGDVSVSRRVQDLGHLEALRQSLGVTYQAILQAAWISAFRAQFPASAAPSFGNVISGRAIDFSGAENVVGPLLNTLVFHVDIKEGMTWKELIQACHSFNVGAMLFQHSPLKDVQRWCGESGRELFDTLFVFQREEEGGEEGLWRELEGEAVADYPMAFEATLMGGGDVRIALVGQGKYVNEEVAGGLLERVESELAALKEPEGEIPGVEGSVRGGRLVKSGNETQAPDTTSDKDFEWTPTASVIRAQISELSKVEEDSIAVNTTLFSLGLDSIDVIKLASRLKKAGVKISVSAIVKSQTVAKMMGSIQLEQGPVEVKTSIDELERQLSESLTREEVEGATAVLPATPLQEGMVAEMVASGYRKYFNHELYRVKGGVDMDGLKKAWEMVVAEFDILRTSFVGVEDVEIDVGFAQVVRPASDRSIWRTAGFEEDADLGVRTKQLIEEAVERAKTGSLLQLVDITHGEERYYLLSISHALYDGWSLQALHANVQKAYNGKTLTNPSVRIPLEQLLNANGPEATKYWRTALSGLPKSEFPLHNSTSEGVNRFEFASSIPLDDVNAFCRKSNISLQTLGQTAWAILLASCLKRLDVAFGVVRSCRDTEETSELMFPLMNTVVVRAVIHGDCKGMLQYMQESSNAMRAYQHFPLRKAQALAGRQGGALFDTLFIYQGKAQEATGEVLAEAVESQAEVEFKVCVEMEVVAGELVWRIACRDAARTEGETEELLRDLDALMGRIVGDVEAEVIVAAQGQVALCGLEPFVDESSMVGVKGVAKAPKSGGGVWSPTELAIRGVLSQVSKTPEGEIGRGDSIFHLGLDSISAIKVSSLLRRRDVRITVGEIMKNSSIQEMGALLAGRVDTEAKTQTKDVEAVITASLKHIDKTALLGEVGVEEGDIEDIMPVSAGQLYMLARWEQTGGAQFEANFQYKLDGAVDAGRLEKAWEALMKRHAILRTVFAFVEDEEVRAVQVVLKERSNPVKYASSSKTAVSLLDPVFLVVEEVGGEKTISLRLLHALYDGVSLQLLIRDLETLYLHPDSALPPPLSFKEFIARDLDDESRKKQKTFWESYLPRIELASMPESPDLTRRVEIFKPSVPIGDITSAARKAGVTVDALLLAAFSKAYEVTKQSSSEETVIGLYLANRSATTDLSELVAPTLNLVPLRIQCSSDGLEDVASGVQRDLLKLSEVANVGASLADVYSWTGRSVEVFVNVLKTTTPSSSDDEGGDEKTSNLFAESLSEVDMLRPRAEVIDVVPNTALLTAFEKREELRGAYSASVDIELRLVDGGRGIDVGLFAPGGLLGLEDGERLVDVLGEVLRGL</sequence>
<dbReference type="InterPro" id="IPR042099">
    <property type="entry name" value="ANL_N_sf"/>
</dbReference>
<dbReference type="EMBL" id="KV460209">
    <property type="protein sequence ID" value="OBU00459.1"/>
    <property type="molecule type" value="Genomic_DNA"/>
</dbReference>
<dbReference type="InterPro" id="IPR036736">
    <property type="entry name" value="ACP-like_sf"/>
</dbReference>
<reference evidence="9" key="2">
    <citation type="journal article" date="2018" name="Nat. Commun.">
        <title>Extreme sensitivity to ultraviolet light in the fungal pathogen causing white-nose syndrome of bats.</title>
        <authorList>
            <person name="Palmer J.M."/>
            <person name="Drees K.P."/>
            <person name="Foster J.T."/>
            <person name="Lindner D.L."/>
        </authorList>
    </citation>
    <scope>NUCLEOTIDE SEQUENCE [LARGE SCALE GENOMIC DNA]</scope>
    <source>
        <strain evidence="9">UAMH 10579</strain>
    </source>
</reference>
<dbReference type="GO" id="GO:0031169">
    <property type="term" value="P:ferrichrome biosynthetic process"/>
    <property type="evidence" value="ECO:0007669"/>
    <property type="project" value="UniProtKB-ARBA"/>
</dbReference>
<dbReference type="InterPro" id="IPR010071">
    <property type="entry name" value="AA_adenyl_dom"/>
</dbReference>
<dbReference type="InterPro" id="IPR020806">
    <property type="entry name" value="PKS_PP-bd"/>
</dbReference>
<dbReference type="Gene3D" id="3.30.559.30">
    <property type="entry name" value="Nonribosomal peptide synthetase, condensation domain"/>
    <property type="match status" value="6"/>
</dbReference>
<feature type="domain" description="Carrier" evidence="7">
    <location>
        <begin position="3613"/>
        <end position="3686"/>
    </location>
</feature>
<dbReference type="FunFam" id="3.40.50.12780:FF:000024">
    <property type="entry name" value="Nonribosomal siderophore peptide synthase SidC"/>
    <property type="match status" value="1"/>
</dbReference>
<dbReference type="Gene3D" id="1.10.1200.10">
    <property type="entry name" value="ACP-like"/>
    <property type="match status" value="6"/>
</dbReference>
<keyword evidence="9" id="KW-1185">Reference proteome</keyword>
<dbReference type="SUPFAM" id="SSF47336">
    <property type="entry name" value="ACP-like"/>
    <property type="match status" value="6"/>
</dbReference>
<dbReference type="GO" id="GO:0031177">
    <property type="term" value="F:phosphopantetheine binding"/>
    <property type="evidence" value="ECO:0007669"/>
    <property type="project" value="InterPro"/>
</dbReference>
<dbReference type="Gene3D" id="3.30.300.30">
    <property type="match status" value="3"/>
</dbReference>
<organism evidence="8 9">
    <name type="scientific">Pseudogymnoascus verrucosus</name>
    <dbReference type="NCBI Taxonomy" id="342668"/>
    <lineage>
        <taxon>Eukaryota</taxon>
        <taxon>Fungi</taxon>
        <taxon>Dikarya</taxon>
        <taxon>Ascomycota</taxon>
        <taxon>Pezizomycotina</taxon>
        <taxon>Leotiomycetes</taxon>
        <taxon>Thelebolales</taxon>
        <taxon>Thelebolaceae</taxon>
        <taxon>Pseudogymnoascus</taxon>
    </lineage>
</organism>
<dbReference type="PROSITE" id="PS00455">
    <property type="entry name" value="AMP_BINDING"/>
    <property type="match status" value="1"/>
</dbReference>
<dbReference type="CDD" id="cd05918">
    <property type="entry name" value="A_NRPS_SidN3_like"/>
    <property type="match status" value="1"/>
</dbReference>
<dbReference type="InterPro" id="IPR023213">
    <property type="entry name" value="CAT-like_dom_sf"/>
</dbReference>
<dbReference type="SUPFAM" id="SSF52777">
    <property type="entry name" value="CoA-dependent acyltransferases"/>
    <property type="match status" value="12"/>
</dbReference>
<dbReference type="SMART" id="SM00823">
    <property type="entry name" value="PKS_PP"/>
    <property type="match status" value="6"/>
</dbReference>
<feature type="domain" description="Carrier" evidence="7">
    <location>
        <begin position="541"/>
        <end position="622"/>
    </location>
</feature>
<feature type="region of interest" description="Disordered" evidence="6">
    <location>
        <begin position="806"/>
        <end position="826"/>
    </location>
</feature>
<dbReference type="Gene3D" id="3.40.50.12780">
    <property type="entry name" value="N-terminal domain of ligase-like"/>
    <property type="match status" value="2"/>
</dbReference>
<feature type="region of interest" description="Disordered" evidence="6">
    <location>
        <begin position="3584"/>
        <end position="3608"/>
    </location>
</feature>
<dbReference type="FunFam" id="3.30.300.30:FF:000033">
    <property type="entry name" value="Nonribosomal siderophore peptide synthase SidC"/>
    <property type="match status" value="1"/>
</dbReference>
<comment type="similarity">
    <text evidence="5">Belongs to the NRP synthetase family.</text>
</comment>
<dbReference type="Pfam" id="PF00668">
    <property type="entry name" value="Condensation"/>
    <property type="match status" value="7"/>
</dbReference>
<dbReference type="PANTHER" id="PTHR45527">
    <property type="entry name" value="NONRIBOSOMAL PEPTIDE SYNTHETASE"/>
    <property type="match status" value="1"/>
</dbReference>
<dbReference type="Pfam" id="PF00501">
    <property type="entry name" value="AMP-binding"/>
    <property type="match status" value="2"/>
</dbReference>
<keyword evidence="4" id="KW-0436">Ligase</keyword>
<dbReference type="GO" id="GO:0016874">
    <property type="term" value="F:ligase activity"/>
    <property type="evidence" value="ECO:0007669"/>
    <property type="project" value="UniProtKB-KW"/>
</dbReference>
<dbReference type="Proteomes" id="UP000091956">
    <property type="component" value="Unassembled WGS sequence"/>
</dbReference>
<evidence type="ECO:0000256" key="2">
    <source>
        <dbReference type="ARBA" id="ARBA00022450"/>
    </source>
</evidence>
<proteinExistence type="inferred from homology"/>
<evidence type="ECO:0000313" key="9">
    <source>
        <dbReference type="Proteomes" id="UP000091956"/>
    </source>
</evidence>
<gene>
    <name evidence="8" type="ORF">VE01_01492</name>
</gene>
<dbReference type="Gene3D" id="2.30.38.10">
    <property type="entry name" value="Luciferase, Domain 3"/>
    <property type="match status" value="1"/>
</dbReference>
<dbReference type="NCBIfam" id="TIGR01733">
    <property type="entry name" value="AA-adenyl-dom"/>
    <property type="match status" value="1"/>
</dbReference>
<dbReference type="Gene3D" id="3.30.559.10">
    <property type="entry name" value="Chloramphenicol acetyltransferase-like domain"/>
    <property type="match status" value="6"/>
</dbReference>
<dbReference type="GO" id="GO:0043041">
    <property type="term" value="P:amino acid activation for nonribosomal peptide biosynthetic process"/>
    <property type="evidence" value="ECO:0007669"/>
    <property type="project" value="TreeGrafter"/>
</dbReference>
<dbReference type="GO" id="GO:0010106">
    <property type="term" value="P:cellular response to iron ion starvation"/>
    <property type="evidence" value="ECO:0007669"/>
    <property type="project" value="UniProtKB-ARBA"/>
</dbReference>
<evidence type="ECO:0000256" key="4">
    <source>
        <dbReference type="ARBA" id="ARBA00022598"/>
    </source>
</evidence>
<evidence type="ECO:0000259" key="7">
    <source>
        <dbReference type="PROSITE" id="PS50075"/>
    </source>
</evidence>
<comment type="pathway">
    <text evidence="1">Siderophore biosynthesis.</text>
</comment>
<dbReference type="GO" id="GO:0005737">
    <property type="term" value="C:cytoplasm"/>
    <property type="evidence" value="ECO:0007669"/>
    <property type="project" value="TreeGrafter"/>
</dbReference>
<dbReference type="InterPro" id="IPR020845">
    <property type="entry name" value="AMP-binding_CS"/>
</dbReference>
<dbReference type="STRING" id="342668.A0A1B8GXB1"/>
<dbReference type="PROSITE" id="PS50075">
    <property type="entry name" value="CARRIER"/>
    <property type="match status" value="5"/>
</dbReference>
<evidence type="ECO:0000256" key="6">
    <source>
        <dbReference type="SAM" id="MobiDB-lite"/>
    </source>
</evidence>
<evidence type="ECO:0000256" key="1">
    <source>
        <dbReference type="ARBA" id="ARBA00004924"/>
    </source>
</evidence>
<evidence type="ECO:0000313" key="8">
    <source>
        <dbReference type="EMBL" id="OBU00459.1"/>
    </source>
</evidence>
<dbReference type="GeneID" id="28834878"/>
<dbReference type="InterPro" id="IPR006162">
    <property type="entry name" value="Ppantetheine_attach_site"/>
</dbReference>
<dbReference type="InterPro" id="IPR001242">
    <property type="entry name" value="Condensation_dom"/>
</dbReference>